<dbReference type="PANTHER" id="PTHR31385:SF1">
    <property type="entry name" value="PUTATIVE (DUF220)-RELATED"/>
    <property type="match status" value="1"/>
</dbReference>
<feature type="region of interest" description="Disordered" evidence="1">
    <location>
        <begin position="1"/>
        <end position="27"/>
    </location>
</feature>
<evidence type="ECO:0000313" key="3">
    <source>
        <dbReference type="Proteomes" id="UP000708148"/>
    </source>
</evidence>
<reference evidence="2" key="1">
    <citation type="submission" date="2020-12" db="EMBL/GenBank/DDBJ databases">
        <authorList>
            <person name="Iha C."/>
        </authorList>
    </citation>
    <scope>NUCLEOTIDE SEQUENCE</scope>
</reference>
<keyword evidence="3" id="KW-1185">Reference proteome</keyword>
<dbReference type="SUPFAM" id="SSF55961">
    <property type="entry name" value="Bet v1-like"/>
    <property type="match status" value="1"/>
</dbReference>
<organism evidence="2 3">
    <name type="scientific">Ostreobium quekettii</name>
    <dbReference type="NCBI Taxonomy" id="121088"/>
    <lineage>
        <taxon>Eukaryota</taxon>
        <taxon>Viridiplantae</taxon>
        <taxon>Chlorophyta</taxon>
        <taxon>core chlorophytes</taxon>
        <taxon>Ulvophyceae</taxon>
        <taxon>TCBD clade</taxon>
        <taxon>Bryopsidales</taxon>
        <taxon>Ostreobineae</taxon>
        <taxon>Ostreobiaceae</taxon>
        <taxon>Ostreobium</taxon>
    </lineage>
</organism>
<dbReference type="InterPro" id="IPR023393">
    <property type="entry name" value="START-like_dom_sf"/>
</dbReference>
<name>A0A8S1J3F4_9CHLO</name>
<dbReference type="Proteomes" id="UP000708148">
    <property type="component" value="Unassembled WGS sequence"/>
</dbReference>
<evidence type="ECO:0008006" key="4">
    <source>
        <dbReference type="Google" id="ProtNLM"/>
    </source>
</evidence>
<gene>
    <name evidence="2" type="ORF">OSTQU699_LOCUS5889</name>
</gene>
<protein>
    <recommendedName>
        <fullName evidence="4">Coenzyme Q-binding protein COQ10 START domain-containing protein</fullName>
    </recommendedName>
</protein>
<sequence length="310" mass="34036">MADGDGAEGVEAPVDLSSGEWSDPSNDRRVVATDSEGFLCRITLRARLSLSPEETFAVFTNPDNSSIFRDVYGVRHRHLVSDDGQGVKVFEVEQISGFNFVAIPIRFSTRLFVEQDARAMRVSFRLARPGNMKELNGVWTMLPVDSPVGGTFVTLEQDVLPAFVPPLLGRFLKGISVNAARRMLEDLDAVAARVRGGEPLDAVLGREAELEESNQSNGLEELDRGNGLASDGKQRTEGEGLGRVSAIRTIDRCRLHRGALSMRGDLVHRMQRMGPNRGWVVRCGAAWGKVSCTPRGRQLCRGRPFPSKCV</sequence>
<dbReference type="CDD" id="cd07812">
    <property type="entry name" value="SRPBCC"/>
    <property type="match status" value="1"/>
</dbReference>
<proteinExistence type="predicted"/>
<dbReference type="PANTHER" id="PTHR31385">
    <property type="entry name" value="PUTATIVE (DUF220)-RELATED"/>
    <property type="match status" value="1"/>
</dbReference>
<accession>A0A8S1J3F4</accession>
<evidence type="ECO:0000313" key="2">
    <source>
        <dbReference type="EMBL" id="CAD7700530.1"/>
    </source>
</evidence>
<comment type="caution">
    <text evidence="2">The sequence shown here is derived from an EMBL/GenBank/DDBJ whole genome shotgun (WGS) entry which is preliminary data.</text>
</comment>
<evidence type="ECO:0000256" key="1">
    <source>
        <dbReference type="SAM" id="MobiDB-lite"/>
    </source>
</evidence>
<dbReference type="AlphaFoldDB" id="A0A8S1J3F4"/>
<feature type="region of interest" description="Disordered" evidence="1">
    <location>
        <begin position="208"/>
        <end position="240"/>
    </location>
</feature>
<dbReference type="Gene3D" id="3.30.530.20">
    <property type="match status" value="1"/>
</dbReference>
<dbReference type="EMBL" id="CAJHUC010001287">
    <property type="protein sequence ID" value="CAD7700530.1"/>
    <property type="molecule type" value="Genomic_DNA"/>
</dbReference>
<dbReference type="OrthoDB" id="530906at2759"/>